<protein>
    <recommendedName>
        <fullName evidence="3">DUF6535 domain-containing protein</fullName>
    </recommendedName>
</protein>
<feature type="transmembrane region" description="Helical" evidence="2">
    <location>
        <begin position="192"/>
        <end position="216"/>
    </location>
</feature>
<evidence type="ECO:0000313" key="4">
    <source>
        <dbReference type="EMBL" id="PFH47130.1"/>
    </source>
</evidence>
<keyword evidence="2" id="KW-0812">Transmembrane</keyword>
<dbReference type="AlphaFoldDB" id="A0A2A9NHE2"/>
<feature type="domain" description="DUF6535" evidence="3">
    <location>
        <begin position="48"/>
        <end position="223"/>
    </location>
</feature>
<gene>
    <name evidence="4" type="ORF">AMATHDRAFT_43138</name>
</gene>
<feature type="region of interest" description="Disordered" evidence="1">
    <location>
        <begin position="1"/>
        <end position="44"/>
    </location>
</feature>
<feature type="transmembrane region" description="Helical" evidence="2">
    <location>
        <begin position="228"/>
        <end position="249"/>
    </location>
</feature>
<keyword evidence="5" id="KW-1185">Reference proteome</keyword>
<accession>A0A2A9NHE2</accession>
<keyword evidence="2" id="KW-0472">Membrane</keyword>
<dbReference type="Pfam" id="PF20153">
    <property type="entry name" value="DUF6535"/>
    <property type="match status" value="1"/>
</dbReference>
<feature type="transmembrane region" description="Helical" evidence="2">
    <location>
        <begin position="280"/>
        <end position="302"/>
    </location>
</feature>
<keyword evidence="2" id="KW-1133">Transmembrane helix</keyword>
<evidence type="ECO:0000259" key="3">
    <source>
        <dbReference type="Pfam" id="PF20153"/>
    </source>
</evidence>
<evidence type="ECO:0000256" key="2">
    <source>
        <dbReference type="SAM" id="Phobius"/>
    </source>
</evidence>
<proteinExistence type="predicted"/>
<organism evidence="4 5">
    <name type="scientific">Amanita thiersii Skay4041</name>
    <dbReference type="NCBI Taxonomy" id="703135"/>
    <lineage>
        <taxon>Eukaryota</taxon>
        <taxon>Fungi</taxon>
        <taxon>Dikarya</taxon>
        <taxon>Basidiomycota</taxon>
        <taxon>Agaricomycotina</taxon>
        <taxon>Agaricomycetes</taxon>
        <taxon>Agaricomycetidae</taxon>
        <taxon>Agaricales</taxon>
        <taxon>Pluteineae</taxon>
        <taxon>Amanitaceae</taxon>
        <taxon>Amanita</taxon>
    </lineage>
</organism>
<evidence type="ECO:0000313" key="5">
    <source>
        <dbReference type="Proteomes" id="UP000242287"/>
    </source>
</evidence>
<feature type="transmembrane region" description="Helical" evidence="2">
    <location>
        <begin position="141"/>
        <end position="160"/>
    </location>
</feature>
<dbReference type="OrthoDB" id="3235960at2759"/>
<feature type="transmembrane region" description="Helical" evidence="2">
    <location>
        <begin position="70"/>
        <end position="89"/>
    </location>
</feature>
<sequence>MTDFPDNLGSTHPSSTAVPGRRDIHTESLQQQNSPPQKHQLKKDRDNWEHCLQLVTDYDKDMCNAWKEEIDKLLIFAGLFSAAVTAFAVESYKWLQEDPSETSEKILSKILLQLQGGITSSTTNSEIITFIPSSSAVRTNIFWYLSLTLSLATVLIGILCSQWLREYQRPSGDLSHKEALELRQMRYEGIRVWKVSSILALLPLLLQLSLVLFFIGLLDFLWTLNHRVALPVTIVVSIVGLFVFLTTLLPGLQSLFSWNPASIIAQCPYKSPQSWLVHQLLLRIALLFSAIASSILSSLLWVCGRFAYLIRQPGTVSKLQRCRNSLRLRWKPNRLRFQAWDANWRDYDNRWLHVRRLITGRSIPSNGDMNSYHYHDTFEALAWIRTTFAQSRAAMLSVYFSIKELPISSIVELGSRDCFKHLRLAAINNRNHDYDRVVDITFDRILFMSTPSYSNVATASYTISAISIGPELRVRLFKSFIRGFTDGVLPPDELASTLPIMLGSMTGAYEPVHKALLCMLATELLQTLGKWIQQPVSDSRFANRHLLRDRLQSGMHFLYLCEASTRPILQSGGLFKRHKEGSEPAFGAELCLWSQFVGLVDIVDHIIVAESGGFYSAKITPHLHHGWENVLIFSGRIRALLKDMDNNPSETSGTLPQA</sequence>
<dbReference type="InterPro" id="IPR045338">
    <property type="entry name" value="DUF6535"/>
</dbReference>
<evidence type="ECO:0000256" key="1">
    <source>
        <dbReference type="SAM" id="MobiDB-lite"/>
    </source>
</evidence>
<dbReference type="EMBL" id="KZ302132">
    <property type="protein sequence ID" value="PFH47130.1"/>
    <property type="molecule type" value="Genomic_DNA"/>
</dbReference>
<reference evidence="4 5" key="1">
    <citation type="submission" date="2014-02" db="EMBL/GenBank/DDBJ databases">
        <title>Transposable element dynamics among asymbiotic and ectomycorrhizal Amanita fungi.</title>
        <authorList>
            <consortium name="DOE Joint Genome Institute"/>
            <person name="Hess J."/>
            <person name="Skrede I."/>
            <person name="Wolfe B."/>
            <person name="LaButti K."/>
            <person name="Ohm R.A."/>
            <person name="Grigoriev I.V."/>
            <person name="Pringle A."/>
        </authorList>
    </citation>
    <scope>NUCLEOTIDE SEQUENCE [LARGE SCALE GENOMIC DNA]</scope>
    <source>
        <strain evidence="4 5">SKay4041</strain>
    </source>
</reference>
<feature type="compositionally biased region" description="Polar residues" evidence="1">
    <location>
        <begin position="8"/>
        <end position="17"/>
    </location>
</feature>
<dbReference type="Proteomes" id="UP000242287">
    <property type="component" value="Unassembled WGS sequence"/>
</dbReference>
<name>A0A2A9NHE2_9AGAR</name>
<feature type="compositionally biased region" description="Polar residues" evidence="1">
    <location>
        <begin position="27"/>
        <end position="37"/>
    </location>
</feature>